<keyword evidence="3" id="KW-1185">Reference proteome</keyword>
<evidence type="ECO:0000313" key="2">
    <source>
        <dbReference type="EMBL" id="GAA4375621.1"/>
    </source>
</evidence>
<dbReference type="PANTHER" id="PTHR11614">
    <property type="entry name" value="PHOSPHOLIPASE-RELATED"/>
    <property type="match status" value="1"/>
</dbReference>
<sequence length="327" mass="36995">MATALNSAYVPDVLGPDFEQCNITQPDDYEGGVRCTIVRRRHPQAAISRAVLYLHGFTDYFFQRELAEQWLQHGYHFYALDLRKYGRSLLPHQRPNNVRDLREYFPDLDAALDVLQAEGCKTVVLNAHSTGGLIGALYAHTGARRTALAALVLNSPFFEMNQPWLLRRVGIPLVARVGAVLPNLPLPANLPRSYGQSLHNSQRGEWDYHLPWKPLEVFPVNAGWLRAIRAGHRQLAAGLRIAQPVLVLHSARTVRRYHPFSDEYFEADGVLNVKHIQQLAPRLGPHVTLCAIEGGMHDLVLSRPAVRAEVYRQLFAWLAEMLPVEER</sequence>
<name>A0ABP8IW87_9BACT</name>
<evidence type="ECO:0000259" key="1">
    <source>
        <dbReference type="Pfam" id="PF12146"/>
    </source>
</evidence>
<reference evidence="3" key="1">
    <citation type="journal article" date="2019" name="Int. J. Syst. Evol. Microbiol.">
        <title>The Global Catalogue of Microorganisms (GCM) 10K type strain sequencing project: providing services to taxonomists for standard genome sequencing and annotation.</title>
        <authorList>
            <consortium name="The Broad Institute Genomics Platform"/>
            <consortium name="The Broad Institute Genome Sequencing Center for Infectious Disease"/>
            <person name="Wu L."/>
            <person name="Ma J."/>
        </authorList>
    </citation>
    <scope>NUCLEOTIDE SEQUENCE [LARGE SCALE GENOMIC DNA]</scope>
    <source>
        <strain evidence="3">JCM 17924</strain>
    </source>
</reference>
<dbReference type="InterPro" id="IPR022742">
    <property type="entry name" value="Hydrolase_4"/>
</dbReference>
<dbReference type="InterPro" id="IPR051044">
    <property type="entry name" value="MAG_DAG_Lipase"/>
</dbReference>
<accession>A0ABP8IW87</accession>
<keyword evidence="2" id="KW-0378">Hydrolase</keyword>
<evidence type="ECO:0000313" key="3">
    <source>
        <dbReference type="Proteomes" id="UP001500454"/>
    </source>
</evidence>
<dbReference type="GO" id="GO:0016787">
    <property type="term" value="F:hydrolase activity"/>
    <property type="evidence" value="ECO:0007669"/>
    <property type="project" value="UniProtKB-KW"/>
</dbReference>
<dbReference type="SUPFAM" id="SSF53474">
    <property type="entry name" value="alpha/beta-Hydrolases"/>
    <property type="match status" value="1"/>
</dbReference>
<comment type="caution">
    <text evidence="2">The sequence shown here is derived from an EMBL/GenBank/DDBJ whole genome shotgun (WGS) entry which is preliminary data.</text>
</comment>
<dbReference type="RefSeq" id="WP_345221710.1">
    <property type="nucleotide sequence ID" value="NZ_BAABHA010000002.1"/>
</dbReference>
<organism evidence="2 3">
    <name type="scientific">Hymenobacter koreensis</name>
    <dbReference type="NCBI Taxonomy" id="1084523"/>
    <lineage>
        <taxon>Bacteria</taxon>
        <taxon>Pseudomonadati</taxon>
        <taxon>Bacteroidota</taxon>
        <taxon>Cytophagia</taxon>
        <taxon>Cytophagales</taxon>
        <taxon>Hymenobacteraceae</taxon>
        <taxon>Hymenobacter</taxon>
    </lineage>
</organism>
<feature type="domain" description="Serine aminopeptidase S33" evidence="1">
    <location>
        <begin position="49"/>
        <end position="300"/>
    </location>
</feature>
<proteinExistence type="predicted"/>
<gene>
    <name evidence="2" type="ORF">GCM10023186_08570</name>
</gene>
<dbReference type="Pfam" id="PF12146">
    <property type="entry name" value="Hydrolase_4"/>
    <property type="match status" value="1"/>
</dbReference>
<dbReference type="Gene3D" id="3.40.50.1820">
    <property type="entry name" value="alpha/beta hydrolase"/>
    <property type="match status" value="1"/>
</dbReference>
<protein>
    <submittedName>
        <fullName evidence="2">Alpha/beta hydrolase</fullName>
    </submittedName>
</protein>
<dbReference type="Proteomes" id="UP001500454">
    <property type="component" value="Unassembled WGS sequence"/>
</dbReference>
<dbReference type="InterPro" id="IPR029058">
    <property type="entry name" value="AB_hydrolase_fold"/>
</dbReference>
<dbReference type="EMBL" id="BAABHA010000002">
    <property type="protein sequence ID" value="GAA4375621.1"/>
    <property type="molecule type" value="Genomic_DNA"/>
</dbReference>